<dbReference type="GO" id="GO:0016836">
    <property type="term" value="F:hydro-lyase activity"/>
    <property type="evidence" value="ECO:0007669"/>
    <property type="project" value="TreeGrafter"/>
</dbReference>
<dbReference type="GO" id="GO:0006631">
    <property type="term" value="P:fatty acid metabolic process"/>
    <property type="evidence" value="ECO:0007669"/>
    <property type="project" value="UniProtKB-KW"/>
</dbReference>
<sequence>MLSKSKSEKIHYSVVRLILKDAKRRNALSLNMIKVLAKELEEINTISKVLLIIGAEGPAFSSGHDLRDLTTVLFSRADAGGDLHKEIFERCANLMLNIRRMEIPVIAEVRGIAAAAGCQLVASCDVVVAAENSKFIVPGLVFPVRFDLLFIYPSSVSIRPCRVPECSNGSSSLKGHEERHNGRSGLLRRSPTNA</sequence>
<dbReference type="InterPro" id="IPR029045">
    <property type="entry name" value="ClpP/crotonase-like_dom_sf"/>
</dbReference>
<dbReference type="PANTHER" id="PTHR43602:SF1">
    <property type="entry name" value="ENOYL-COA HYDRATASE DOMAIN-CONTAINING PROTEIN 3, MITOCHONDRIAL"/>
    <property type="match status" value="1"/>
</dbReference>
<dbReference type="SUPFAM" id="SSF52096">
    <property type="entry name" value="ClpP/crotonase"/>
    <property type="match status" value="1"/>
</dbReference>
<proteinExistence type="predicted"/>
<evidence type="ECO:0000256" key="3">
    <source>
        <dbReference type="ARBA" id="ARBA00023098"/>
    </source>
</evidence>
<reference evidence="5 6" key="1">
    <citation type="submission" date="2018-11" db="EMBL/GenBank/DDBJ databases">
        <authorList>
            <consortium name="Pathogen Informatics"/>
        </authorList>
    </citation>
    <scope>NUCLEOTIDE SEQUENCE [LARGE SCALE GENOMIC DNA]</scope>
</reference>
<dbReference type="PANTHER" id="PTHR43602">
    <property type="match status" value="1"/>
</dbReference>
<dbReference type="InterPro" id="IPR001753">
    <property type="entry name" value="Enoyl-CoA_hydra/iso"/>
</dbReference>
<keyword evidence="2" id="KW-0809">Transit peptide</keyword>
<evidence type="ECO:0000256" key="1">
    <source>
        <dbReference type="ARBA" id="ARBA00022832"/>
    </source>
</evidence>
<evidence type="ECO:0000313" key="7">
    <source>
        <dbReference type="WBParaSite" id="HPBE_0002635001-mRNA-1"/>
    </source>
</evidence>
<dbReference type="Pfam" id="PF00378">
    <property type="entry name" value="ECH_1"/>
    <property type="match status" value="1"/>
</dbReference>
<keyword evidence="3" id="KW-0443">Lipid metabolism</keyword>
<gene>
    <name evidence="5" type="ORF">HPBE_LOCUS26350</name>
</gene>
<dbReference type="Proteomes" id="UP000050761">
    <property type="component" value="Unassembled WGS sequence"/>
</dbReference>
<accession>A0A183GUI0</accession>
<evidence type="ECO:0000313" key="5">
    <source>
        <dbReference type="EMBL" id="VDP57138.1"/>
    </source>
</evidence>
<reference evidence="7" key="2">
    <citation type="submission" date="2019-09" db="UniProtKB">
        <authorList>
            <consortium name="WormBaseParasite"/>
        </authorList>
    </citation>
    <scope>IDENTIFICATION</scope>
</reference>
<dbReference type="WBParaSite" id="HPBE_0002635001-mRNA-1">
    <property type="protein sequence ID" value="HPBE_0002635001-mRNA-1"/>
    <property type="gene ID" value="HPBE_0002635001"/>
</dbReference>
<dbReference type="Gene3D" id="3.90.226.10">
    <property type="entry name" value="2-enoyl-CoA Hydratase, Chain A, domain 1"/>
    <property type="match status" value="1"/>
</dbReference>
<keyword evidence="6" id="KW-1185">Reference proteome</keyword>
<evidence type="ECO:0000313" key="6">
    <source>
        <dbReference type="Proteomes" id="UP000050761"/>
    </source>
</evidence>
<keyword evidence="1" id="KW-0276">Fatty acid metabolism</keyword>
<accession>A0A3P8FCP1</accession>
<evidence type="ECO:0000256" key="4">
    <source>
        <dbReference type="SAM" id="MobiDB-lite"/>
    </source>
</evidence>
<dbReference type="EMBL" id="UZAH01039776">
    <property type="protein sequence ID" value="VDP57138.1"/>
    <property type="molecule type" value="Genomic_DNA"/>
</dbReference>
<name>A0A183GUI0_HELPZ</name>
<dbReference type="GO" id="GO:0005739">
    <property type="term" value="C:mitochondrion"/>
    <property type="evidence" value="ECO:0007669"/>
    <property type="project" value="TreeGrafter"/>
</dbReference>
<evidence type="ECO:0000256" key="2">
    <source>
        <dbReference type="ARBA" id="ARBA00022946"/>
    </source>
</evidence>
<feature type="region of interest" description="Disordered" evidence="4">
    <location>
        <begin position="165"/>
        <end position="194"/>
    </location>
</feature>
<dbReference type="OrthoDB" id="2139957at2759"/>
<dbReference type="AlphaFoldDB" id="A0A183GUI0"/>
<dbReference type="CDD" id="cd06558">
    <property type="entry name" value="crotonase-like"/>
    <property type="match status" value="1"/>
</dbReference>
<protein>
    <submittedName>
        <fullName evidence="7">Enoyl-CoA hydratase</fullName>
    </submittedName>
</protein>
<dbReference type="InterPro" id="IPR052377">
    <property type="entry name" value="Mitochondrial_ECH-domain"/>
</dbReference>
<organism evidence="6 7">
    <name type="scientific">Heligmosomoides polygyrus</name>
    <name type="common">Parasitic roundworm</name>
    <dbReference type="NCBI Taxonomy" id="6339"/>
    <lineage>
        <taxon>Eukaryota</taxon>
        <taxon>Metazoa</taxon>
        <taxon>Ecdysozoa</taxon>
        <taxon>Nematoda</taxon>
        <taxon>Chromadorea</taxon>
        <taxon>Rhabditida</taxon>
        <taxon>Rhabditina</taxon>
        <taxon>Rhabditomorpha</taxon>
        <taxon>Strongyloidea</taxon>
        <taxon>Heligmosomidae</taxon>
        <taxon>Heligmosomoides</taxon>
    </lineage>
</organism>